<dbReference type="Gene3D" id="1.10.10.60">
    <property type="entry name" value="Homeodomain-like"/>
    <property type="match status" value="2"/>
</dbReference>
<dbReference type="InterPro" id="IPR018060">
    <property type="entry name" value="HTH_AraC"/>
</dbReference>
<keyword evidence="3" id="KW-0804">Transcription</keyword>
<dbReference type="InterPro" id="IPR014710">
    <property type="entry name" value="RmlC-like_jellyroll"/>
</dbReference>
<dbReference type="SMART" id="SM00342">
    <property type="entry name" value="HTH_ARAC"/>
    <property type="match status" value="1"/>
</dbReference>
<evidence type="ECO:0000256" key="2">
    <source>
        <dbReference type="ARBA" id="ARBA00023125"/>
    </source>
</evidence>
<sequence length="283" mass="33244">MSLFAAYTDSIQFNYRNNSPIEPIFHSHSRYEVYYFHSGSCNYLIGDKIYSLSPGDLILMNGMTLHCAKTDPCVDYIRSIVHYNPAALQPFLEPQHAVNILQPFEELGNYRISFRGSAKDEAEQMLQGMHSQYIRRDQIGYNRFLLAFVDFLYFIYEHCQTPLKDLVDLPSEKEKTVQRIISFIERNYTEDLHLEQLQQHLHLSKFYLSKMFKEITGVTIFDFLYQRRINQAKIQFILDPALSVTEVCFQVGFKHLAHFSRIFKKQVGLTPEQYKKSVRTPAH</sequence>
<organism evidence="5 6">
    <name type="scientific">Paenibacillus xerothermodurans</name>
    <dbReference type="NCBI Taxonomy" id="1977292"/>
    <lineage>
        <taxon>Bacteria</taxon>
        <taxon>Bacillati</taxon>
        <taxon>Bacillota</taxon>
        <taxon>Bacilli</taxon>
        <taxon>Bacillales</taxon>
        <taxon>Paenibacillaceae</taxon>
        <taxon>Paenibacillus</taxon>
    </lineage>
</organism>
<dbReference type="RefSeq" id="WP_089199533.1">
    <property type="nucleotide sequence ID" value="NZ_NHRJ02000003.1"/>
</dbReference>
<evidence type="ECO:0000313" key="6">
    <source>
        <dbReference type="Proteomes" id="UP000214746"/>
    </source>
</evidence>
<protein>
    <submittedName>
        <fullName evidence="5">AraC family transcriptional regulator</fullName>
    </submittedName>
</protein>
<comment type="caution">
    <text evidence="5">The sequence shown here is derived from an EMBL/GenBank/DDBJ whole genome shotgun (WGS) entry which is preliminary data.</text>
</comment>
<dbReference type="PRINTS" id="PR00032">
    <property type="entry name" value="HTHARAC"/>
</dbReference>
<gene>
    <name evidence="5" type="ORF">CBW46_008195</name>
</gene>
<dbReference type="AlphaFoldDB" id="A0A2W1NAC6"/>
<accession>A0A2W1NAC6</accession>
<dbReference type="SUPFAM" id="SSF51215">
    <property type="entry name" value="Regulatory protein AraC"/>
    <property type="match status" value="1"/>
</dbReference>
<keyword evidence="6" id="KW-1185">Reference proteome</keyword>
<dbReference type="OrthoDB" id="2713997at2"/>
<reference evidence="5" key="1">
    <citation type="submission" date="2018-06" db="EMBL/GenBank/DDBJ databases">
        <title>Paenibacillus xerothermodurans sp. nov. an extremely dry heat resistant spore forming bacterium isolated from the soil of Cape Canaveral, Florida.</title>
        <authorList>
            <person name="Seuylemezian A."/>
            <person name="Kaur N."/>
            <person name="Patil P."/>
            <person name="Patil P."/>
            <person name="Mayilraj S."/>
            <person name="Vaishampayan P."/>
        </authorList>
    </citation>
    <scope>NUCLEOTIDE SEQUENCE [LARGE SCALE GENOMIC DNA]</scope>
    <source>
        <strain evidence="5">ATCC 27380</strain>
    </source>
</reference>
<dbReference type="PANTHER" id="PTHR43280:SF27">
    <property type="entry name" value="TRANSCRIPTIONAL REGULATOR MTLR"/>
    <property type="match status" value="1"/>
</dbReference>
<evidence type="ECO:0000259" key="4">
    <source>
        <dbReference type="PROSITE" id="PS01124"/>
    </source>
</evidence>
<dbReference type="GO" id="GO:0043565">
    <property type="term" value="F:sequence-specific DNA binding"/>
    <property type="evidence" value="ECO:0007669"/>
    <property type="project" value="InterPro"/>
</dbReference>
<dbReference type="InterPro" id="IPR003313">
    <property type="entry name" value="AraC-bd"/>
</dbReference>
<dbReference type="Pfam" id="PF12833">
    <property type="entry name" value="HTH_18"/>
    <property type="match status" value="1"/>
</dbReference>
<keyword evidence="2" id="KW-0238">DNA-binding</keyword>
<evidence type="ECO:0000313" key="5">
    <source>
        <dbReference type="EMBL" id="PZE21337.1"/>
    </source>
</evidence>
<dbReference type="InterPro" id="IPR009057">
    <property type="entry name" value="Homeodomain-like_sf"/>
</dbReference>
<keyword evidence="1" id="KW-0805">Transcription regulation</keyword>
<name>A0A2W1NAC6_PAEXE</name>
<dbReference type="Proteomes" id="UP000214746">
    <property type="component" value="Unassembled WGS sequence"/>
</dbReference>
<dbReference type="SUPFAM" id="SSF46689">
    <property type="entry name" value="Homeodomain-like"/>
    <property type="match status" value="2"/>
</dbReference>
<dbReference type="Pfam" id="PF02311">
    <property type="entry name" value="AraC_binding"/>
    <property type="match status" value="1"/>
</dbReference>
<dbReference type="Gene3D" id="2.60.120.10">
    <property type="entry name" value="Jelly Rolls"/>
    <property type="match status" value="1"/>
</dbReference>
<feature type="domain" description="HTH araC/xylS-type" evidence="4">
    <location>
        <begin position="178"/>
        <end position="277"/>
    </location>
</feature>
<dbReference type="EMBL" id="NHRJ02000003">
    <property type="protein sequence ID" value="PZE21337.1"/>
    <property type="molecule type" value="Genomic_DNA"/>
</dbReference>
<evidence type="ECO:0000256" key="1">
    <source>
        <dbReference type="ARBA" id="ARBA00023015"/>
    </source>
</evidence>
<dbReference type="PROSITE" id="PS01124">
    <property type="entry name" value="HTH_ARAC_FAMILY_2"/>
    <property type="match status" value="1"/>
</dbReference>
<proteinExistence type="predicted"/>
<dbReference type="PANTHER" id="PTHR43280">
    <property type="entry name" value="ARAC-FAMILY TRANSCRIPTIONAL REGULATOR"/>
    <property type="match status" value="1"/>
</dbReference>
<dbReference type="GO" id="GO:0003700">
    <property type="term" value="F:DNA-binding transcription factor activity"/>
    <property type="evidence" value="ECO:0007669"/>
    <property type="project" value="InterPro"/>
</dbReference>
<dbReference type="InterPro" id="IPR020449">
    <property type="entry name" value="Tscrpt_reg_AraC-type_HTH"/>
</dbReference>
<dbReference type="InterPro" id="IPR037923">
    <property type="entry name" value="HTH-like"/>
</dbReference>
<evidence type="ECO:0000256" key="3">
    <source>
        <dbReference type="ARBA" id="ARBA00023163"/>
    </source>
</evidence>